<dbReference type="KEGG" id="lbc:LACBIDRAFT_335638"/>
<dbReference type="EMBL" id="DS547194">
    <property type="protein sequence ID" value="EDQ98807.1"/>
    <property type="molecule type" value="Genomic_DNA"/>
</dbReference>
<keyword evidence="2" id="KW-1185">Reference proteome</keyword>
<dbReference type="OrthoDB" id="2142759at2759"/>
<dbReference type="GeneID" id="6086200"/>
<gene>
    <name evidence="1" type="ORF">LACBIDRAFT_335638</name>
</gene>
<dbReference type="HOGENOM" id="CLU_1195052_0_0_1"/>
<organism evidence="2">
    <name type="scientific">Laccaria bicolor (strain S238N-H82 / ATCC MYA-4686)</name>
    <name type="common">Bicoloured deceiver</name>
    <name type="synonym">Laccaria laccata var. bicolor</name>
    <dbReference type="NCBI Taxonomy" id="486041"/>
    <lineage>
        <taxon>Eukaryota</taxon>
        <taxon>Fungi</taxon>
        <taxon>Dikarya</taxon>
        <taxon>Basidiomycota</taxon>
        <taxon>Agaricomycotina</taxon>
        <taxon>Agaricomycetes</taxon>
        <taxon>Agaricomycetidae</taxon>
        <taxon>Agaricales</taxon>
        <taxon>Agaricineae</taxon>
        <taxon>Hydnangiaceae</taxon>
        <taxon>Laccaria</taxon>
    </lineage>
</organism>
<dbReference type="RefSeq" id="XP_001890537.1">
    <property type="nucleotide sequence ID" value="XM_001890502.1"/>
</dbReference>
<dbReference type="InParanoid" id="B0E2X7"/>
<proteinExistence type="predicted"/>
<accession>B0E2X7</accession>
<dbReference type="AlphaFoldDB" id="B0E2X7"/>
<evidence type="ECO:0000313" key="2">
    <source>
        <dbReference type="Proteomes" id="UP000001194"/>
    </source>
</evidence>
<evidence type="ECO:0000313" key="1">
    <source>
        <dbReference type="EMBL" id="EDQ98807.1"/>
    </source>
</evidence>
<protein>
    <submittedName>
        <fullName evidence="1">Predicted protein</fullName>
    </submittedName>
</protein>
<name>B0E2X7_LACBS</name>
<reference evidence="1 2" key="1">
    <citation type="journal article" date="2008" name="Nature">
        <title>The genome of Laccaria bicolor provides insights into mycorrhizal symbiosis.</title>
        <authorList>
            <person name="Martin F."/>
            <person name="Aerts A."/>
            <person name="Ahren D."/>
            <person name="Brun A."/>
            <person name="Danchin E.G.J."/>
            <person name="Duchaussoy F."/>
            <person name="Gibon J."/>
            <person name="Kohler A."/>
            <person name="Lindquist E."/>
            <person name="Pereda V."/>
            <person name="Salamov A."/>
            <person name="Shapiro H.J."/>
            <person name="Wuyts J."/>
            <person name="Blaudez D."/>
            <person name="Buee M."/>
            <person name="Brokstein P."/>
            <person name="Canbaeck B."/>
            <person name="Cohen D."/>
            <person name="Courty P.E."/>
            <person name="Coutinho P.M."/>
            <person name="Delaruelle C."/>
            <person name="Detter J.C."/>
            <person name="Deveau A."/>
            <person name="DiFazio S."/>
            <person name="Duplessis S."/>
            <person name="Fraissinet-Tachet L."/>
            <person name="Lucic E."/>
            <person name="Frey-Klett P."/>
            <person name="Fourrey C."/>
            <person name="Feussner I."/>
            <person name="Gay G."/>
            <person name="Grimwood J."/>
            <person name="Hoegger P.J."/>
            <person name="Jain P."/>
            <person name="Kilaru S."/>
            <person name="Labbe J."/>
            <person name="Lin Y.C."/>
            <person name="Legue V."/>
            <person name="Le Tacon F."/>
            <person name="Marmeisse R."/>
            <person name="Melayah D."/>
            <person name="Montanini B."/>
            <person name="Muratet M."/>
            <person name="Nehls U."/>
            <person name="Niculita-Hirzel H."/>
            <person name="Oudot-Le Secq M.P."/>
            <person name="Peter M."/>
            <person name="Quesneville H."/>
            <person name="Rajashekar B."/>
            <person name="Reich M."/>
            <person name="Rouhier N."/>
            <person name="Schmutz J."/>
            <person name="Yin T."/>
            <person name="Chalot M."/>
            <person name="Henrissat B."/>
            <person name="Kuees U."/>
            <person name="Lucas S."/>
            <person name="Van de Peer Y."/>
            <person name="Podila G.K."/>
            <person name="Polle A."/>
            <person name="Pukkila P.J."/>
            <person name="Richardson P.M."/>
            <person name="Rouze P."/>
            <person name="Sanders I.R."/>
            <person name="Stajich J.E."/>
            <person name="Tunlid A."/>
            <person name="Tuskan G."/>
            <person name="Grigoriev I.V."/>
        </authorList>
    </citation>
    <scope>NUCLEOTIDE SEQUENCE [LARGE SCALE GENOMIC DNA]</scope>
    <source>
        <strain evidence="2">S238N-H82 / ATCC MYA-4686</strain>
    </source>
</reference>
<sequence>MSTSLIPAHPHLKLKLTNSRELWNFRTATESPHLSMTWAISMAHSYTWNISQIRTYNHLIFYSGIISSNGAGEPTWDYEDALGDGGFDFTSNFEDIHQRCTPPLSVKFVKDLENVRPSRSCLPAEIRLEKHNKTVIPNSERVSHGNPGIPPHWKPEIKHNTLSHTLRPPSIEHVDYNSGGRTLHGNHRIVLQRVLVTPAYWLCMSNCGLLPNGCRAIEWLSHPNQCDSQLEL</sequence>
<dbReference type="Proteomes" id="UP000001194">
    <property type="component" value="Unassembled WGS sequence"/>
</dbReference>